<evidence type="ECO:0000313" key="3">
    <source>
        <dbReference type="Proteomes" id="UP000318590"/>
    </source>
</evidence>
<dbReference type="AlphaFoldDB" id="A0A547QAP3"/>
<protein>
    <recommendedName>
        <fullName evidence="4">DUF3019 domain-containing protein</fullName>
    </recommendedName>
</protein>
<dbReference type="Proteomes" id="UP000318590">
    <property type="component" value="Unassembled WGS sequence"/>
</dbReference>
<dbReference type="RefSeq" id="WP_142832761.1">
    <property type="nucleotide sequence ID" value="NZ_VFSV01000001.1"/>
</dbReference>
<comment type="caution">
    <text evidence="2">The sequence shown here is derived from an EMBL/GenBank/DDBJ whole genome shotgun (WGS) entry which is preliminary data.</text>
</comment>
<evidence type="ECO:0008006" key="4">
    <source>
        <dbReference type="Google" id="ProtNLM"/>
    </source>
</evidence>
<keyword evidence="1" id="KW-0732">Signal</keyword>
<feature type="signal peptide" evidence="1">
    <location>
        <begin position="1"/>
        <end position="18"/>
    </location>
</feature>
<name>A0A547QAP3_9RHOB</name>
<evidence type="ECO:0000313" key="2">
    <source>
        <dbReference type="EMBL" id="TRD23439.1"/>
    </source>
</evidence>
<dbReference type="EMBL" id="VFSV01000001">
    <property type="protein sequence ID" value="TRD23439.1"/>
    <property type="molecule type" value="Genomic_DNA"/>
</dbReference>
<keyword evidence="3" id="KW-1185">Reference proteome</keyword>
<sequence>MNIKLLSVVLAGAAVAGAAYFLAPEASSSEADLPECIVAPLAYANALEACEPYSCRFKHPFDGKSHVRSVIGREGDLCLTWQSMPNDGTETCRLDDETRQVLVEGTRFSVEIYALSKERGEPLESRTSLSDDGAKYIFTIGD</sequence>
<reference evidence="2 3" key="1">
    <citation type="submission" date="2019-06" db="EMBL/GenBank/DDBJ databases">
        <title>Paenimaribius caenipelagi gen. nov., sp. nov., isolated from a tidal flat.</title>
        <authorList>
            <person name="Yoon J.-H."/>
        </authorList>
    </citation>
    <scope>NUCLEOTIDE SEQUENCE [LARGE SCALE GENOMIC DNA]</scope>
    <source>
        <strain evidence="2 3">JBTF-M29</strain>
    </source>
</reference>
<feature type="chain" id="PRO_5021914751" description="DUF3019 domain-containing protein" evidence="1">
    <location>
        <begin position="19"/>
        <end position="142"/>
    </location>
</feature>
<proteinExistence type="predicted"/>
<accession>A0A547QAP3</accession>
<evidence type="ECO:0000256" key="1">
    <source>
        <dbReference type="SAM" id="SignalP"/>
    </source>
</evidence>
<organism evidence="2 3">
    <name type="scientific">Palleronia caenipelagi</name>
    <dbReference type="NCBI Taxonomy" id="2489174"/>
    <lineage>
        <taxon>Bacteria</taxon>
        <taxon>Pseudomonadati</taxon>
        <taxon>Pseudomonadota</taxon>
        <taxon>Alphaproteobacteria</taxon>
        <taxon>Rhodobacterales</taxon>
        <taxon>Roseobacteraceae</taxon>
        <taxon>Palleronia</taxon>
    </lineage>
</organism>
<gene>
    <name evidence="2" type="ORF">FEV53_00010</name>
</gene>